<evidence type="ECO:0000313" key="1">
    <source>
        <dbReference type="EMBL" id="MDR7085026.1"/>
    </source>
</evidence>
<comment type="caution">
    <text evidence="1">The sequence shown here is derived from an EMBL/GenBank/DDBJ whole genome shotgun (WGS) entry which is preliminary data.</text>
</comment>
<dbReference type="Gene3D" id="3.30.590.20">
    <property type="match status" value="1"/>
</dbReference>
<dbReference type="EMBL" id="JAVDVQ010000042">
    <property type="protein sequence ID" value="MDR7085026.1"/>
    <property type="molecule type" value="Genomic_DNA"/>
</dbReference>
<dbReference type="Proteomes" id="UP001252243">
    <property type="component" value="Unassembled WGS sequence"/>
</dbReference>
<name>A0ABU1UIK7_9MICC</name>
<organism evidence="1 2">
    <name type="scientific">Arthrobacter ginsengisoli</name>
    <dbReference type="NCBI Taxonomy" id="1356565"/>
    <lineage>
        <taxon>Bacteria</taxon>
        <taxon>Bacillati</taxon>
        <taxon>Actinomycetota</taxon>
        <taxon>Actinomycetes</taxon>
        <taxon>Micrococcales</taxon>
        <taxon>Micrococcaceae</taxon>
        <taxon>Arthrobacter</taxon>
    </lineage>
</organism>
<dbReference type="RefSeq" id="WP_310062365.1">
    <property type="nucleotide sequence ID" value="NZ_JAVDVQ010000042.1"/>
</dbReference>
<keyword evidence="2" id="KW-1185">Reference proteome</keyword>
<sequence length="113" mass="12451">MRSPSQFPAWRRFSTWAGLEWIDRIALLNTPCPAGEVIQVLLTHIRPALADSGDEEQVTVEVARILASGTGSRRQREIMMSTQSLPAVVLEAIGHTHGTATAPHRPSRRLQTS</sequence>
<proteinExistence type="predicted"/>
<accession>A0ABU1UIK7</accession>
<gene>
    <name evidence="1" type="ORF">J2X01_004346</name>
</gene>
<protein>
    <submittedName>
        <fullName evidence="1">Uncharacterized protein</fullName>
    </submittedName>
</protein>
<reference evidence="1 2" key="1">
    <citation type="submission" date="2023-07" db="EMBL/GenBank/DDBJ databases">
        <title>Sorghum-associated microbial communities from plants grown in Nebraska, USA.</title>
        <authorList>
            <person name="Schachtman D."/>
        </authorList>
    </citation>
    <scope>NUCLEOTIDE SEQUENCE [LARGE SCALE GENOMIC DNA]</scope>
    <source>
        <strain evidence="1 2">BE167</strain>
    </source>
</reference>
<evidence type="ECO:0000313" key="2">
    <source>
        <dbReference type="Proteomes" id="UP001252243"/>
    </source>
</evidence>